<keyword evidence="2" id="KW-1185">Reference proteome</keyword>
<reference evidence="1 2" key="1">
    <citation type="submission" date="2024-05" db="EMBL/GenBank/DDBJ databases">
        <title>A draft genome resource for the thread blight pathogen Marasmius tenuissimus strain MS-2.</title>
        <authorList>
            <person name="Yulfo-Soto G.E."/>
            <person name="Baruah I.K."/>
            <person name="Amoako-Attah I."/>
            <person name="Bukari Y."/>
            <person name="Meinhardt L.W."/>
            <person name="Bailey B.A."/>
            <person name="Cohen S.P."/>
        </authorList>
    </citation>
    <scope>NUCLEOTIDE SEQUENCE [LARGE SCALE GENOMIC DNA]</scope>
    <source>
        <strain evidence="1 2">MS-2</strain>
    </source>
</reference>
<protein>
    <submittedName>
        <fullName evidence="1">Uncharacterized protein</fullName>
    </submittedName>
</protein>
<name>A0ABR3A6K2_9AGAR</name>
<accession>A0ABR3A6K2</accession>
<dbReference type="EMBL" id="JBBXMP010000011">
    <property type="protein sequence ID" value="KAL0069536.1"/>
    <property type="molecule type" value="Genomic_DNA"/>
</dbReference>
<organism evidence="1 2">
    <name type="scientific">Marasmius tenuissimus</name>
    <dbReference type="NCBI Taxonomy" id="585030"/>
    <lineage>
        <taxon>Eukaryota</taxon>
        <taxon>Fungi</taxon>
        <taxon>Dikarya</taxon>
        <taxon>Basidiomycota</taxon>
        <taxon>Agaricomycotina</taxon>
        <taxon>Agaricomycetes</taxon>
        <taxon>Agaricomycetidae</taxon>
        <taxon>Agaricales</taxon>
        <taxon>Marasmiineae</taxon>
        <taxon>Marasmiaceae</taxon>
        <taxon>Marasmius</taxon>
    </lineage>
</organism>
<comment type="caution">
    <text evidence="1">The sequence shown here is derived from an EMBL/GenBank/DDBJ whole genome shotgun (WGS) entry which is preliminary data.</text>
</comment>
<sequence>MYVLVIFITTADNTEAHHPTDPGIQVNRPRATGAMSTSTRHAVVRHITRACEVSSEQARSLIPTEVSHWGTLQYLSGGDTIRGSEMHATSVRFTRDSTFVKYTYTFDKNESFKNKPVVLQRCTMYGQLLRIVQFEADFISQGSSNTYLVAVIRPVKLDKHYADGMGTAYCKINNFGPIVAIDVDDVSCLVARVPDRGRWALYERPYAMGLDSGEEPEDLV</sequence>
<evidence type="ECO:0000313" key="2">
    <source>
        <dbReference type="Proteomes" id="UP001437256"/>
    </source>
</evidence>
<proteinExistence type="predicted"/>
<dbReference type="Proteomes" id="UP001437256">
    <property type="component" value="Unassembled WGS sequence"/>
</dbReference>
<evidence type="ECO:0000313" key="1">
    <source>
        <dbReference type="EMBL" id="KAL0069536.1"/>
    </source>
</evidence>
<gene>
    <name evidence="1" type="ORF">AAF712_003194</name>
</gene>